<proteinExistence type="predicted"/>
<keyword evidence="2" id="KW-1185">Reference proteome</keyword>
<gene>
    <name evidence="1" type="ORF">MRB53_028428</name>
</gene>
<comment type="caution">
    <text evidence="1">The sequence shown here is derived from an EMBL/GenBank/DDBJ whole genome shotgun (WGS) entry which is preliminary data.</text>
</comment>
<name>A0ACC2KFH2_PERAE</name>
<protein>
    <submittedName>
        <fullName evidence="1">Uncharacterized protein</fullName>
    </submittedName>
</protein>
<dbReference type="Proteomes" id="UP001234297">
    <property type="component" value="Chromosome 9"/>
</dbReference>
<dbReference type="EMBL" id="CM056817">
    <property type="protein sequence ID" value="KAJ8619899.1"/>
    <property type="molecule type" value="Genomic_DNA"/>
</dbReference>
<evidence type="ECO:0000313" key="1">
    <source>
        <dbReference type="EMBL" id="KAJ8619899.1"/>
    </source>
</evidence>
<reference evidence="1 2" key="1">
    <citation type="journal article" date="2022" name="Hortic Res">
        <title>A haplotype resolved chromosomal level avocado genome allows analysis of novel avocado genes.</title>
        <authorList>
            <person name="Nath O."/>
            <person name="Fletcher S.J."/>
            <person name="Hayward A."/>
            <person name="Shaw L.M."/>
            <person name="Masouleh A.K."/>
            <person name="Furtado A."/>
            <person name="Henry R.J."/>
            <person name="Mitter N."/>
        </authorList>
    </citation>
    <scope>NUCLEOTIDE SEQUENCE [LARGE SCALE GENOMIC DNA]</scope>
    <source>
        <strain evidence="2">cv. Hass</strain>
    </source>
</reference>
<evidence type="ECO:0000313" key="2">
    <source>
        <dbReference type="Proteomes" id="UP001234297"/>
    </source>
</evidence>
<sequence>MALEALYSLVGPTAPFSINEPEVHPLEPWTKRPCQDSPPPPSPRRNTTHQCSVCFKCFPSGQALGGHKLCHYYGGGAASCNSSGVTSSKGGGAASPVIMKFNLNLPVLLEMGLFFGREQEATAESEWNTET</sequence>
<accession>A0ACC2KFH2</accession>
<organism evidence="1 2">
    <name type="scientific">Persea americana</name>
    <name type="common">Avocado</name>
    <dbReference type="NCBI Taxonomy" id="3435"/>
    <lineage>
        <taxon>Eukaryota</taxon>
        <taxon>Viridiplantae</taxon>
        <taxon>Streptophyta</taxon>
        <taxon>Embryophyta</taxon>
        <taxon>Tracheophyta</taxon>
        <taxon>Spermatophyta</taxon>
        <taxon>Magnoliopsida</taxon>
        <taxon>Magnoliidae</taxon>
        <taxon>Laurales</taxon>
        <taxon>Lauraceae</taxon>
        <taxon>Persea</taxon>
    </lineage>
</organism>